<evidence type="ECO:0000313" key="2">
    <source>
        <dbReference type="Proteomes" id="UP000265520"/>
    </source>
</evidence>
<comment type="caution">
    <text evidence="1">The sequence shown here is derived from an EMBL/GenBank/DDBJ whole genome shotgun (WGS) entry which is preliminary data.</text>
</comment>
<reference evidence="1 2" key="1">
    <citation type="journal article" date="2018" name="Front. Plant Sci.">
        <title>Red Clover (Trifolium pratense) and Zigzag Clover (T. medium) - A Picture of Genomic Similarities and Differences.</title>
        <authorList>
            <person name="Dluhosova J."/>
            <person name="Istvanek J."/>
            <person name="Nedelnik J."/>
            <person name="Repkova J."/>
        </authorList>
    </citation>
    <scope>NUCLEOTIDE SEQUENCE [LARGE SCALE GENOMIC DNA]</scope>
    <source>
        <strain evidence="2">cv. 10/8</strain>
        <tissue evidence="1">Leaf</tissue>
    </source>
</reference>
<proteinExistence type="predicted"/>
<accession>A0A392TZ46</accession>
<keyword evidence="2" id="KW-1185">Reference proteome</keyword>
<sequence length="63" mass="7275">MPPLESVKLTKVRQSRSSKLSVLQLRRAIIQTKERNSFVKEIILLKYTWGATANYSRKRGNLA</sequence>
<dbReference type="Proteomes" id="UP000265520">
    <property type="component" value="Unassembled WGS sequence"/>
</dbReference>
<feature type="non-terminal residue" evidence="1">
    <location>
        <position position="63"/>
    </location>
</feature>
<dbReference type="AlphaFoldDB" id="A0A392TZ46"/>
<name>A0A392TZ46_9FABA</name>
<organism evidence="1 2">
    <name type="scientific">Trifolium medium</name>
    <dbReference type="NCBI Taxonomy" id="97028"/>
    <lineage>
        <taxon>Eukaryota</taxon>
        <taxon>Viridiplantae</taxon>
        <taxon>Streptophyta</taxon>
        <taxon>Embryophyta</taxon>
        <taxon>Tracheophyta</taxon>
        <taxon>Spermatophyta</taxon>
        <taxon>Magnoliopsida</taxon>
        <taxon>eudicotyledons</taxon>
        <taxon>Gunneridae</taxon>
        <taxon>Pentapetalae</taxon>
        <taxon>rosids</taxon>
        <taxon>fabids</taxon>
        <taxon>Fabales</taxon>
        <taxon>Fabaceae</taxon>
        <taxon>Papilionoideae</taxon>
        <taxon>50 kb inversion clade</taxon>
        <taxon>NPAAA clade</taxon>
        <taxon>Hologalegina</taxon>
        <taxon>IRL clade</taxon>
        <taxon>Trifolieae</taxon>
        <taxon>Trifolium</taxon>
    </lineage>
</organism>
<evidence type="ECO:0000313" key="1">
    <source>
        <dbReference type="EMBL" id="MCI66158.1"/>
    </source>
</evidence>
<protein>
    <submittedName>
        <fullName evidence="1">Uncharacterized protein</fullName>
    </submittedName>
</protein>
<dbReference type="EMBL" id="LXQA010689848">
    <property type="protein sequence ID" value="MCI66158.1"/>
    <property type="molecule type" value="Genomic_DNA"/>
</dbReference>